<feature type="transmembrane region" description="Helical" evidence="1">
    <location>
        <begin position="62"/>
        <end position="84"/>
    </location>
</feature>
<dbReference type="InterPro" id="IPR051119">
    <property type="entry name" value="Nematode_SR-like"/>
</dbReference>
<keyword evidence="1" id="KW-0812">Transmembrane</keyword>
<keyword evidence="1" id="KW-0472">Membrane</keyword>
<feature type="transmembrane region" description="Helical" evidence="1">
    <location>
        <begin position="233"/>
        <end position="255"/>
    </location>
</feature>
<dbReference type="WBParaSite" id="SVE_0341800.1">
    <property type="protein sequence ID" value="SVE_0341800.1"/>
    <property type="gene ID" value="SVE_0341800"/>
</dbReference>
<reference evidence="3" key="2">
    <citation type="submission" date="2015-08" db="UniProtKB">
        <authorList>
            <consortium name="WormBaseParasite"/>
        </authorList>
    </citation>
    <scope>IDENTIFICATION</scope>
</reference>
<dbReference type="Proteomes" id="UP000035680">
    <property type="component" value="Unassembled WGS sequence"/>
</dbReference>
<proteinExistence type="predicted"/>
<dbReference type="InterPro" id="IPR019426">
    <property type="entry name" value="7TM_GPCR_serpentine_rcpt_Srv"/>
</dbReference>
<reference evidence="2" key="1">
    <citation type="submission" date="2014-07" db="EMBL/GenBank/DDBJ databases">
        <authorList>
            <person name="Martin A.A"/>
            <person name="De Silva N."/>
        </authorList>
    </citation>
    <scope>NUCLEOTIDE SEQUENCE</scope>
</reference>
<evidence type="ECO:0000313" key="3">
    <source>
        <dbReference type="WBParaSite" id="SVE_0341800.1"/>
    </source>
</evidence>
<feature type="transmembrane region" description="Helical" evidence="1">
    <location>
        <begin position="151"/>
        <end position="177"/>
    </location>
</feature>
<protein>
    <submittedName>
        <fullName evidence="3">Serpentine Receptor, class T</fullName>
    </submittedName>
</protein>
<organism evidence="2 3">
    <name type="scientific">Strongyloides venezuelensis</name>
    <name type="common">Threadworm</name>
    <dbReference type="NCBI Taxonomy" id="75913"/>
    <lineage>
        <taxon>Eukaryota</taxon>
        <taxon>Metazoa</taxon>
        <taxon>Ecdysozoa</taxon>
        <taxon>Nematoda</taxon>
        <taxon>Chromadorea</taxon>
        <taxon>Rhabditida</taxon>
        <taxon>Tylenchina</taxon>
        <taxon>Panagrolaimomorpha</taxon>
        <taxon>Strongyloidoidea</taxon>
        <taxon>Strongyloididae</taxon>
        <taxon>Strongyloides</taxon>
    </lineage>
</organism>
<accession>A0A0K0F3N4</accession>
<feature type="transmembrane region" description="Helical" evidence="1">
    <location>
        <begin position="198"/>
        <end position="221"/>
    </location>
</feature>
<evidence type="ECO:0000313" key="2">
    <source>
        <dbReference type="Proteomes" id="UP000035680"/>
    </source>
</evidence>
<keyword evidence="2" id="KW-1185">Reference proteome</keyword>
<sequence>MTIFIGCSIKKTDVEFHTPFYIQLFLNSCCELVFFAFEYFLIRIPLFGFADDWYTSQEHLPGAIHGMSWYLYMVICIGQCNLMLNRFIVLKNPTSNSLMSSFKSSLCLITFQFIFPSFMIFMPINCNLKSYYVNNNKTLVVEVGDQGISNFFLTVGSFVGIIICLFCITIGTWNIFLLKNLQNRNKYYEKRLKKEKPLLLSVCIQTFNFIVLTTAEILQFFAGKFNLDSLYAFTIYMYPLSEDMLCLFHPIILYITCHSLRRKFLYFWFGRLFDKFRKNKTAPLSDIKSMYH</sequence>
<dbReference type="AlphaFoldDB" id="A0A0K0F3N4"/>
<evidence type="ECO:0000256" key="1">
    <source>
        <dbReference type="SAM" id="Phobius"/>
    </source>
</evidence>
<name>A0A0K0F3N4_STRVS</name>
<feature type="transmembrane region" description="Helical" evidence="1">
    <location>
        <begin position="105"/>
        <end position="124"/>
    </location>
</feature>
<feature type="transmembrane region" description="Helical" evidence="1">
    <location>
        <begin position="20"/>
        <end position="42"/>
    </location>
</feature>
<dbReference type="PANTHER" id="PTHR31627">
    <property type="entry name" value="SERPENTINE RECEPTOR CLASS GAMMA-RELATED"/>
    <property type="match status" value="1"/>
</dbReference>
<dbReference type="SUPFAM" id="SSF81321">
    <property type="entry name" value="Family A G protein-coupled receptor-like"/>
    <property type="match status" value="1"/>
</dbReference>
<dbReference type="Pfam" id="PF10323">
    <property type="entry name" value="7TM_GPCR_Srv"/>
    <property type="match status" value="1"/>
</dbReference>
<keyword evidence="1" id="KW-1133">Transmembrane helix</keyword>